<accession>A0A8T2WWB9</accession>
<dbReference type="InterPro" id="IPR039391">
    <property type="entry name" value="Phytocyanin-like"/>
</dbReference>
<protein>
    <recommendedName>
        <fullName evidence="2">Phytocyanin domain-containing protein</fullName>
    </recommendedName>
</protein>
<evidence type="ECO:0000256" key="1">
    <source>
        <dbReference type="SAM" id="Phobius"/>
    </source>
</evidence>
<sequence length="161" mass="17613">MFSCDDFCPSGPVSGFCMTVISDLSFRIHRLQIMALKKTLAISFLMMSLCGVSMATVYQAGDSAGWTRMGQVDSKDWAANKSFHVGDTVVFNYNYQFHNVKQVAHQDFESCNATSLIATCTGGFDGVTFSIKFVDVTLSLIDLNGEASLFPCSKVVIRSNT</sequence>
<keyword evidence="1" id="KW-0812">Transmembrane</keyword>
<evidence type="ECO:0000259" key="2">
    <source>
        <dbReference type="PROSITE" id="PS51485"/>
    </source>
</evidence>
<keyword evidence="1" id="KW-1133">Transmembrane helix</keyword>
<dbReference type="Pfam" id="PF02298">
    <property type="entry name" value="Cu_bind_like"/>
    <property type="match status" value="1"/>
</dbReference>
<feature type="domain" description="Phytocyanin" evidence="2">
    <location>
        <begin position="56"/>
        <end position="161"/>
    </location>
</feature>
<dbReference type="GO" id="GO:0005886">
    <property type="term" value="C:plasma membrane"/>
    <property type="evidence" value="ECO:0007669"/>
    <property type="project" value="TreeGrafter"/>
</dbReference>
<dbReference type="PANTHER" id="PTHR33021:SF356">
    <property type="entry name" value="MAVICYANIN"/>
    <property type="match status" value="1"/>
</dbReference>
<gene>
    <name evidence="3" type="ORF">H0E87_027173</name>
</gene>
<dbReference type="Proteomes" id="UP000807159">
    <property type="component" value="Chromosome 16"/>
</dbReference>
<dbReference type="Gene3D" id="2.60.40.420">
    <property type="entry name" value="Cupredoxins - blue copper proteins"/>
    <property type="match status" value="1"/>
</dbReference>
<dbReference type="EMBL" id="JACEGQ020000016">
    <property type="protein sequence ID" value="KAH8485635.1"/>
    <property type="molecule type" value="Genomic_DNA"/>
</dbReference>
<dbReference type="InterPro" id="IPR003245">
    <property type="entry name" value="Phytocyanin_dom"/>
</dbReference>
<dbReference type="InterPro" id="IPR008972">
    <property type="entry name" value="Cupredoxin"/>
</dbReference>
<dbReference type="AlphaFoldDB" id="A0A8T2WWB9"/>
<evidence type="ECO:0000313" key="4">
    <source>
        <dbReference type="Proteomes" id="UP000807159"/>
    </source>
</evidence>
<name>A0A8T2WWB9_POPDE</name>
<dbReference type="SUPFAM" id="SSF49503">
    <property type="entry name" value="Cupredoxins"/>
    <property type="match status" value="1"/>
</dbReference>
<dbReference type="PANTHER" id="PTHR33021">
    <property type="entry name" value="BLUE COPPER PROTEIN"/>
    <property type="match status" value="1"/>
</dbReference>
<feature type="transmembrane region" description="Helical" evidence="1">
    <location>
        <begin position="40"/>
        <end position="61"/>
    </location>
</feature>
<keyword evidence="1" id="KW-0472">Membrane</keyword>
<evidence type="ECO:0000313" key="3">
    <source>
        <dbReference type="EMBL" id="KAH8485635.1"/>
    </source>
</evidence>
<keyword evidence="4" id="KW-1185">Reference proteome</keyword>
<proteinExistence type="predicted"/>
<reference evidence="3" key="1">
    <citation type="journal article" date="2021" name="J. Hered.">
        <title>Genome Assembly of Salicaceae Populus deltoides (Eastern Cottonwood) I-69 Based on Nanopore Sequencing and Hi-C Technologies.</title>
        <authorList>
            <person name="Bai S."/>
            <person name="Wu H."/>
            <person name="Zhang J."/>
            <person name="Pan Z."/>
            <person name="Zhao W."/>
            <person name="Li Z."/>
            <person name="Tong C."/>
        </authorList>
    </citation>
    <scope>NUCLEOTIDE SEQUENCE</scope>
    <source>
        <tissue evidence="3">Leaf</tissue>
    </source>
</reference>
<dbReference type="PROSITE" id="PS51485">
    <property type="entry name" value="PHYTOCYANIN"/>
    <property type="match status" value="1"/>
</dbReference>
<organism evidence="3 4">
    <name type="scientific">Populus deltoides</name>
    <name type="common">Eastern poplar</name>
    <name type="synonym">Eastern cottonwood</name>
    <dbReference type="NCBI Taxonomy" id="3696"/>
    <lineage>
        <taxon>Eukaryota</taxon>
        <taxon>Viridiplantae</taxon>
        <taxon>Streptophyta</taxon>
        <taxon>Embryophyta</taxon>
        <taxon>Tracheophyta</taxon>
        <taxon>Spermatophyta</taxon>
        <taxon>Magnoliopsida</taxon>
        <taxon>eudicotyledons</taxon>
        <taxon>Gunneridae</taxon>
        <taxon>Pentapetalae</taxon>
        <taxon>rosids</taxon>
        <taxon>fabids</taxon>
        <taxon>Malpighiales</taxon>
        <taxon>Salicaceae</taxon>
        <taxon>Saliceae</taxon>
        <taxon>Populus</taxon>
    </lineage>
</organism>
<dbReference type="GO" id="GO:0009055">
    <property type="term" value="F:electron transfer activity"/>
    <property type="evidence" value="ECO:0007669"/>
    <property type="project" value="InterPro"/>
</dbReference>
<comment type="caution">
    <text evidence="3">The sequence shown here is derived from an EMBL/GenBank/DDBJ whole genome shotgun (WGS) entry which is preliminary data.</text>
</comment>